<evidence type="ECO:0000313" key="2">
    <source>
        <dbReference type="Proteomes" id="UP001144396"/>
    </source>
</evidence>
<evidence type="ECO:0000313" key="1">
    <source>
        <dbReference type="EMBL" id="GLI28254.1"/>
    </source>
</evidence>
<reference evidence="1" key="1">
    <citation type="submission" date="2022-12" db="EMBL/GenBank/DDBJ databases">
        <title>Reference genome sequencing for broad-spectrum identification of bacterial and archaeal isolates by mass spectrometry.</title>
        <authorList>
            <person name="Sekiguchi Y."/>
            <person name="Tourlousse D.M."/>
        </authorList>
    </citation>
    <scope>NUCLEOTIDE SEQUENCE</scope>
    <source>
        <strain evidence="1">14</strain>
    </source>
</reference>
<proteinExistence type="predicted"/>
<gene>
    <name evidence="1" type="ORF">ARHIZOSPH14_24960</name>
</gene>
<accession>A0A9W6CZR3</accession>
<dbReference type="Proteomes" id="UP001144396">
    <property type="component" value="Unassembled WGS sequence"/>
</dbReference>
<dbReference type="EMBL" id="BSDP01000001">
    <property type="protein sequence ID" value="GLI28254.1"/>
    <property type="molecule type" value="Genomic_DNA"/>
</dbReference>
<protein>
    <submittedName>
        <fullName evidence="1">Uncharacterized protein</fullName>
    </submittedName>
</protein>
<comment type="caution">
    <text evidence="1">The sequence shown here is derived from an EMBL/GenBank/DDBJ whole genome shotgun (WGS) entry which is preliminary data.</text>
</comment>
<keyword evidence="2" id="KW-1185">Reference proteome</keyword>
<dbReference type="RefSeq" id="WP_281885465.1">
    <property type="nucleotide sequence ID" value="NZ_BSDP01000001.1"/>
</dbReference>
<name>A0A9W6CZR3_9MICO</name>
<dbReference type="AlphaFoldDB" id="A0A9W6CZR3"/>
<sequence>MQIVRSGHWLYANAVMQPVDIVGLPFDFWFELAKADGQLEADEESSPLGEGGLLYYVRFRHAGDSTEPTWPDSVGYSTIEAAMRAARNSVAAVIHWDQHGAQASDRAAASNET</sequence>
<organism evidence="1 2">
    <name type="scientific">Agromyces rhizosphaerae</name>
    <dbReference type="NCBI Taxonomy" id="88374"/>
    <lineage>
        <taxon>Bacteria</taxon>
        <taxon>Bacillati</taxon>
        <taxon>Actinomycetota</taxon>
        <taxon>Actinomycetes</taxon>
        <taxon>Micrococcales</taxon>
        <taxon>Microbacteriaceae</taxon>
        <taxon>Agromyces</taxon>
    </lineage>
</organism>